<dbReference type="Proteomes" id="UP000198972">
    <property type="component" value="Unassembled WGS sequence"/>
</dbReference>
<accession>A0A1G7HXN2</accession>
<gene>
    <name evidence="1" type="ORF">SAMN04488542_10573</name>
</gene>
<keyword evidence="2" id="KW-1185">Reference proteome</keyword>
<organism evidence="1 2">
    <name type="scientific">Fontibacillus panacisegetis</name>
    <dbReference type="NCBI Taxonomy" id="670482"/>
    <lineage>
        <taxon>Bacteria</taxon>
        <taxon>Bacillati</taxon>
        <taxon>Bacillota</taxon>
        <taxon>Bacilli</taxon>
        <taxon>Bacillales</taxon>
        <taxon>Paenibacillaceae</taxon>
        <taxon>Fontibacillus</taxon>
    </lineage>
</organism>
<dbReference type="RefSeq" id="WP_091227722.1">
    <property type="nucleotide sequence ID" value="NZ_FNBG01000005.1"/>
</dbReference>
<name>A0A1G7HXN2_9BACL</name>
<evidence type="ECO:0000313" key="2">
    <source>
        <dbReference type="Proteomes" id="UP000198972"/>
    </source>
</evidence>
<evidence type="ECO:0000313" key="1">
    <source>
        <dbReference type="EMBL" id="SDF05155.1"/>
    </source>
</evidence>
<sequence>MNQNDVFDSLMYFKPFLKYNLVQDHLRIMGKYPDFKNDYSKNRQDNENIDVVENICMTLAAGLETTKLNGKDLDELLFLLIEDRLFDSFLYKLDATSIVPNDPGSIKNALKKWGAPEQNVILEGLAQKATVENFVIVGYRINESDSFRILLLDKNLITIKEKNKDPEYVVYATLIEFDFKRDLIHIRIKDVDKIESSATEVRTQEGRIERTLKFIDSLKPTVSYKKISNFRTSLFNLEEHVLQPKRDTARSKLVHFQPHINDFSNLIDSKFPTEHENDVTTSDYISNTVLAIISSSLNLEQLGDVVGIKFRNQRTEDNSSFAEVSISDKGFKCISTDKLYWSNLATLLEQRKIEFLKIGTVIPSGFIDANLELKIDTAHIRLNLSSRGKPDDGKKRPSDEKYNDFVDYLLPFIQ</sequence>
<protein>
    <submittedName>
        <fullName evidence="1">Uncharacterized protein</fullName>
    </submittedName>
</protein>
<proteinExistence type="predicted"/>
<dbReference type="OrthoDB" id="2943802at2"/>
<dbReference type="AlphaFoldDB" id="A0A1G7HXN2"/>
<dbReference type="EMBL" id="FNBG01000005">
    <property type="protein sequence ID" value="SDF05155.1"/>
    <property type="molecule type" value="Genomic_DNA"/>
</dbReference>
<reference evidence="1 2" key="1">
    <citation type="submission" date="2016-10" db="EMBL/GenBank/DDBJ databases">
        <authorList>
            <person name="de Groot N.N."/>
        </authorList>
    </citation>
    <scope>NUCLEOTIDE SEQUENCE [LARGE SCALE GENOMIC DNA]</scope>
    <source>
        <strain evidence="1 2">DSM 28129</strain>
    </source>
</reference>